<proteinExistence type="predicted"/>
<feature type="compositionally biased region" description="Basic and acidic residues" evidence="1">
    <location>
        <begin position="1"/>
        <end position="12"/>
    </location>
</feature>
<dbReference type="AlphaFoldDB" id="A0A3N6LUA1"/>
<reference evidence="2 3" key="1">
    <citation type="submission" date="2018-10" db="EMBL/GenBank/DDBJ databases">
        <title>Natrarchaeobius chitinivorans gen. nov., sp. nov., and Natrarchaeobius haloalkaliphilus sp. nov., alkaliphilic, chitin-utilizing haloarchaea from hypersaline alkaline lakes.</title>
        <authorList>
            <person name="Sorokin D.Y."/>
            <person name="Elcheninov A.G."/>
            <person name="Kostrikina N.A."/>
            <person name="Bale N.J."/>
            <person name="Sinninghe Damste J.S."/>
            <person name="Khijniak T.V."/>
            <person name="Kublanov I.V."/>
            <person name="Toshchakov S.V."/>
        </authorList>
    </citation>
    <scope>NUCLEOTIDE SEQUENCE [LARGE SCALE GENOMIC DNA]</scope>
    <source>
        <strain evidence="2 3">AArcht4T</strain>
    </source>
</reference>
<dbReference type="EMBL" id="REGA01000012">
    <property type="protein sequence ID" value="RQG93813.1"/>
    <property type="molecule type" value="Genomic_DNA"/>
</dbReference>
<dbReference type="OrthoDB" id="204520at2157"/>
<organism evidence="2 3">
    <name type="scientific">Natrarchaeobius chitinivorans</name>
    <dbReference type="NCBI Taxonomy" id="1679083"/>
    <lineage>
        <taxon>Archaea</taxon>
        <taxon>Methanobacteriati</taxon>
        <taxon>Methanobacteriota</taxon>
        <taxon>Stenosarchaea group</taxon>
        <taxon>Halobacteria</taxon>
        <taxon>Halobacteriales</taxon>
        <taxon>Natrialbaceae</taxon>
        <taxon>Natrarchaeobius</taxon>
    </lineage>
</organism>
<gene>
    <name evidence="2" type="ORF">EA473_13930</name>
</gene>
<keyword evidence="3" id="KW-1185">Reference proteome</keyword>
<comment type="caution">
    <text evidence="2">The sequence shown here is derived from an EMBL/GenBank/DDBJ whole genome shotgun (WGS) entry which is preliminary data.</text>
</comment>
<protein>
    <submittedName>
        <fullName evidence="2">Uncharacterized protein</fullName>
    </submittedName>
</protein>
<dbReference type="Proteomes" id="UP000282323">
    <property type="component" value="Unassembled WGS sequence"/>
</dbReference>
<accession>A0A3N6LUA1</accession>
<name>A0A3N6LUA1_NATCH</name>
<sequence length="81" mass="8370">MSSGREAADAGRVEAPPDPVCDRCGDPIPAERVIFLSSEPCAALADRYDPVTATYCPDCIAGIGMLALGAETRAPASMEAE</sequence>
<evidence type="ECO:0000313" key="3">
    <source>
        <dbReference type="Proteomes" id="UP000282323"/>
    </source>
</evidence>
<evidence type="ECO:0000313" key="2">
    <source>
        <dbReference type="EMBL" id="RQG93813.1"/>
    </source>
</evidence>
<evidence type="ECO:0000256" key="1">
    <source>
        <dbReference type="SAM" id="MobiDB-lite"/>
    </source>
</evidence>
<dbReference type="RefSeq" id="WP_124196219.1">
    <property type="nucleotide sequence ID" value="NZ_REGA01000012.1"/>
</dbReference>
<feature type="region of interest" description="Disordered" evidence="1">
    <location>
        <begin position="1"/>
        <end position="21"/>
    </location>
</feature>